<keyword evidence="4" id="KW-1185">Reference proteome</keyword>
<evidence type="ECO:0000256" key="2">
    <source>
        <dbReference type="SAM" id="SignalP"/>
    </source>
</evidence>
<comment type="caution">
    <text evidence="3">The sequence shown here is derived from an EMBL/GenBank/DDBJ whole genome shotgun (WGS) entry which is preliminary data.</text>
</comment>
<proteinExistence type="predicted"/>
<dbReference type="AlphaFoldDB" id="A0AAN8S0C8"/>
<feature type="compositionally biased region" description="Acidic residues" evidence="1">
    <location>
        <begin position="192"/>
        <end position="206"/>
    </location>
</feature>
<feature type="region of interest" description="Disordered" evidence="1">
    <location>
        <begin position="176"/>
        <end position="206"/>
    </location>
</feature>
<evidence type="ECO:0000256" key="1">
    <source>
        <dbReference type="SAM" id="MobiDB-lite"/>
    </source>
</evidence>
<evidence type="ECO:0000313" key="4">
    <source>
        <dbReference type="Proteomes" id="UP001307849"/>
    </source>
</evidence>
<gene>
    <name evidence="3" type="ORF">TWF506_005759</name>
</gene>
<feature type="compositionally biased region" description="Polar residues" evidence="1">
    <location>
        <begin position="287"/>
        <end position="299"/>
    </location>
</feature>
<feature type="chain" id="PRO_5042945422" evidence="2">
    <location>
        <begin position="21"/>
        <end position="476"/>
    </location>
</feature>
<keyword evidence="2" id="KW-0732">Signal</keyword>
<dbReference type="Proteomes" id="UP001307849">
    <property type="component" value="Unassembled WGS sequence"/>
</dbReference>
<name>A0AAN8S0C8_9PEZI</name>
<accession>A0AAN8S0C8</accession>
<feature type="compositionally biased region" description="Basic and acidic residues" evidence="1">
    <location>
        <begin position="234"/>
        <end position="252"/>
    </location>
</feature>
<feature type="region of interest" description="Disordered" evidence="1">
    <location>
        <begin position="221"/>
        <end position="314"/>
    </location>
</feature>
<evidence type="ECO:0000313" key="3">
    <source>
        <dbReference type="EMBL" id="KAK6518624.1"/>
    </source>
</evidence>
<organism evidence="3 4">
    <name type="scientific">Arthrobotrys conoides</name>
    <dbReference type="NCBI Taxonomy" id="74498"/>
    <lineage>
        <taxon>Eukaryota</taxon>
        <taxon>Fungi</taxon>
        <taxon>Dikarya</taxon>
        <taxon>Ascomycota</taxon>
        <taxon>Pezizomycotina</taxon>
        <taxon>Orbiliomycetes</taxon>
        <taxon>Orbiliales</taxon>
        <taxon>Orbiliaceae</taxon>
        <taxon>Arthrobotrys</taxon>
    </lineage>
</organism>
<dbReference type="EMBL" id="JAVHJM010000002">
    <property type="protein sequence ID" value="KAK6518624.1"/>
    <property type="molecule type" value="Genomic_DNA"/>
</dbReference>
<sequence>MASLSLLLVLLIFSPFQVSALFEIATLEHFLRPPINYEAAENAYACNDIPPTEYGAISYIIIRKTNVHPRVIAFYRSNDPFTAACAETNLVMIVSFFPEANTQQVVMTSGFEITHWKALSTISPEWDIYRDSRMEPGQKLQHSSMPPFEWWTYDGAVSVQNYDYDWENIENRRRDNWQGNDIYPRSERDSMPESEDESEDELESGSEEFDIFDEMMRFFTNDDEDNSDAGSDPNDFRFDTESIENHSDDTGRTEGLPDNADERNLYDIVIESTPARWPMEIEPAPNSEAQSSPDRSNPEPQLLQNRPNRNNRLPGGGLIGWLPNLRNPVPQVYNPEAFIQIEARLRAQARNREMQRTSEYVPLGPFDRDRPRDLVLSQGFYVDSGREDAERARRTGANEARVAEISGSREGSPTTIEEEENPEQADLQAQVQVPPSGNLPPVDINPGPPIEDTSPFLGYQPGGYTGDVDKFFDFKS</sequence>
<protein>
    <submittedName>
        <fullName evidence="3">Uncharacterized protein</fullName>
    </submittedName>
</protein>
<feature type="signal peptide" evidence="2">
    <location>
        <begin position="1"/>
        <end position="20"/>
    </location>
</feature>
<reference evidence="3 4" key="1">
    <citation type="submission" date="2019-10" db="EMBL/GenBank/DDBJ databases">
        <authorList>
            <person name="Palmer J.M."/>
        </authorList>
    </citation>
    <scope>NUCLEOTIDE SEQUENCE [LARGE SCALE GENOMIC DNA]</scope>
    <source>
        <strain evidence="3 4">TWF506</strain>
    </source>
</reference>
<feature type="region of interest" description="Disordered" evidence="1">
    <location>
        <begin position="386"/>
        <end position="462"/>
    </location>
</feature>
<feature type="compositionally biased region" description="Low complexity" evidence="1">
    <location>
        <begin position="300"/>
        <end position="313"/>
    </location>
</feature>